<dbReference type="InterPro" id="IPR001761">
    <property type="entry name" value="Peripla_BP/Lac1_sug-bd_dom"/>
</dbReference>
<evidence type="ECO:0000313" key="6">
    <source>
        <dbReference type="EMBL" id="GGJ43581.1"/>
    </source>
</evidence>
<dbReference type="Pfam" id="PF00532">
    <property type="entry name" value="Peripla_BP_1"/>
    <property type="match status" value="1"/>
</dbReference>
<dbReference type="Pfam" id="PF00356">
    <property type="entry name" value="LacI"/>
    <property type="match status" value="1"/>
</dbReference>
<dbReference type="Gene3D" id="3.40.50.2300">
    <property type="match status" value="2"/>
</dbReference>
<accession>A0ABQ2D2Q7</accession>
<dbReference type="Proteomes" id="UP000632222">
    <property type="component" value="Unassembled WGS sequence"/>
</dbReference>
<name>A0ABQ2D2Q7_9DEIO</name>
<evidence type="ECO:0000259" key="5">
    <source>
        <dbReference type="PROSITE" id="PS50932"/>
    </source>
</evidence>
<sequence>MTKNGRVTLKDVAEVAGVSFKTVSRVANNDPNVRDELRQRILRIIDEMGYHPNHAARLMRSGTSSVIGLMTDRISTTPYAGNIVKGAQEAAWKHGQMLFIMNTDEDDALQKIAIDTMINRGVDGLIFAAVHHRRLTQEQVSDLKRGIPTVLVDCSSPDESISSMVPDEEQAGYEATRVLIEAGHTRIGFINGPARFPAAVGRHQGYLRALTEAGVSTGRELVVSGGWWQRDGYDNASRLLSLSQPPTAIFCASDRIAMGAYDAIKERGMKIPDDVAIVGFDNHEIIAAHLRPALTTMEIPYYHMGRWAVERVLQLKENPELPATFELAHCSLILRNSAGSGVPQLAE</sequence>
<feature type="domain" description="HTH lacI-type" evidence="5">
    <location>
        <begin position="7"/>
        <end position="61"/>
    </location>
</feature>
<dbReference type="InterPro" id="IPR028082">
    <property type="entry name" value="Peripla_BP_I"/>
</dbReference>
<dbReference type="PANTHER" id="PTHR30146">
    <property type="entry name" value="LACI-RELATED TRANSCRIPTIONAL REPRESSOR"/>
    <property type="match status" value="1"/>
</dbReference>
<evidence type="ECO:0000256" key="2">
    <source>
        <dbReference type="ARBA" id="ARBA00023015"/>
    </source>
</evidence>
<dbReference type="CDD" id="cd06288">
    <property type="entry name" value="PBP1_sucrose_transcription_regulator"/>
    <property type="match status" value="1"/>
</dbReference>
<keyword evidence="2" id="KW-0805">Transcription regulation</keyword>
<dbReference type="SMART" id="SM00354">
    <property type="entry name" value="HTH_LACI"/>
    <property type="match status" value="1"/>
</dbReference>
<gene>
    <name evidence="6" type="ORF">GCM10008938_32360</name>
</gene>
<dbReference type="InterPro" id="IPR010982">
    <property type="entry name" value="Lambda_DNA-bd_dom_sf"/>
</dbReference>
<evidence type="ECO:0000256" key="4">
    <source>
        <dbReference type="ARBA" id="ARBA00023163"/>
    </source>
</evidence>
<dbReference type="PROSITE" id="PS50932">
    <property type="entry name" value="HTH_LACI_2"/>
    <property type="match status" value="1"/>
</dbReference>
<keyword evidence="7" id="KW-1185">Reference proteome</keyword>
<protein>
    <submittedName>
        <fullName evidence="6">Alanine racemase</fullName>
    </submittedName>
</protein>
<dbReference type="InterPro" id="IPR000843">
    <property type="entry name" value="HTH_LacI"/>
</dbReference>
<keyword evidence="4" id="KW-0804">Transcription</keyword>
<dbReference type="Gene3D" id="1.10.260.40">
    <property type="entry name" value="lambda repressor-like DNA-binding domains"/>
    <property type="match status" value="1"/>
</dbReference>
<organism evidence="6 7">
    <name type="scientific">Deinococcus roseus</name>
    <dbReference type="NCBI Taxonomy" id="392414"/>
    <lineage>
        <taxon>Bacteria</taxon>
        <taxon>Thermotogati</taxon>
        <taxon>Deinococcota</taxon>
        <taxon>Deinococci</taxon>
        <taxon>Deinococcales</taxon>
        <taxon>Deinococcaceae</taxon>
        <taxon>Deinococcus</taxon>
    </lineage>
</organism>
<dbReference type="PRINTS" id="PR00036">
    <property type="entry name" value="HTHLACI"/>
</dbReference>
<evidence type="ECO:0000256" key="1">
    <source>
        <dbReference type="ARBA" id="ARBA00022491"/>
    </source>
</evidence>
<comment type="caution">
    <text evidence="6">The sequence shown here is derived from an EMBL/GenBank/DDBJ whole genome shotgun (WGS) entry which is preliminary data.</text>
</comment>
<proteinExistence type="predicted"/>
<dbReference type="EMBL" id="BMOD01000013">
    <property type="protein sequence ID" value="GGJ43581.1"/>
    <property type="molecule type" value="Genomic_DNA"/>
</dbReference>
<keyword evidence="1" id="KW-0678">Repressor</keyword>
<dbReference type="CDD" id="cd01392">
    <property type="entry name" value="HTH_LacI"/>
    <property type="match status" value="1"/>
</dbReference>
<evidence type="ECO:0000256" key="3">
    <source>
        <dbReference type="ARBA" id="ARBA00023125"/>
    </source>
</evidence>
<dbReference type="PANTHER" id="PTHR30146:SF148">
    <property type="entry name" value="HTH-TYPE TRANSCRIPTIONAL REPRESSOR PURR-RELATED"/>
    <property type="match status" value="1"/>
</dbReference>
<keyword evidence="3" id="KW-0238">DNA-binding</keyword>
<dbReference type="RefSeq" id="WP_189004183.1">
    <property type="nucleotide sequence ID" value="NZ_BMOD01000013.1"/>
</dbReference>
<evidence type="ECO:0000313" key="7">
    <source>
        <dbReference type="Proteomes" id="UP000632222"/>
    </source>
</evidence>
<dbReference type="SUPFAM" id="SSF47413">
    <property type="entry name" value="lambda repressor-like DNA-binding domains"/>
    <property type="match status" value="1"/>
</dbReference>
<dbReference type="SUPFAM" id="SSF53822">
    <property type="entry name" value="Periplasmic binding protein-like I"/>
    <property type="match status" value="1"/>
</dbReference>
<reference evidence="7" key="1">
    <citation type="journal article" date="2019" name="Int. J. Syst. Evol. Microbiol.">
        <title>The Global Catalogue of Microorganisms (GCM) 10K type strain sequencing project: providing services to taxonomists for standard genome sequencing and annotation.</title>
        <authorList>
            <consortium name="The Broad Institute Genomics Platform"/>
            <consortium name="The Broad Institute Genome Sequencing Center for Infectious Disease"/>
            <person name="Wu L."/>
            <person name="Ma J."/>
        </authorList>
    </citation>
    <scope>NUCLEOTIDE SEQUENCE [LARGE SCALE GENOMIC DNA]</scope>
    <source>
        <strain evidence="7">JCM 14370</strain>
    </source>
</reference>